<dbReference type="Proteomes" id="UP000663852">
    <property type="component" value="Unassembled WGS sequence"/>
</dbReference>
<evidence type="ECO:0000256" key="2">
    <source>
        <dbReference type="ARBA" id="ARBA00022729"/>
    </source>
</evidence>
<dbReference type="InterPro" id="IPR000742">
    <property type="entry name" value="EGF"/>
</dbReference>
<feature type="domain" description="EGF-like" evidence="8">
    <location>
        <begin position="130"/>
        <end position="166"/>
    </location>
</feature>
<feature type="disulfide bond" evidence="5">
    <location>
        <begin position="134"/>
        <end position="144"/>
    </location>
</feature>
<protein>
    <recommendedName>
        <fullName evidence="8">EGF-like domain-containing protein</fullName>
    </recommendedName>
</protein>
<dbReference type="PANTHER" id="PTHR24049">
    <property type="entry name" value="CRUMBS FAMILY MEMBER"/>
    <property type="match status" value="1"/>
</dbReference>
<keyword evidence="1 5" id="KW-0245">EGF-like domain</keyword>
<evidence type="ECO:0000256" key="3">
    <source>
        <dbReference type="ARBA" id="ARBA00022737"/>
    </source>
</evidence>
<dbReference type="InterPro" id="IPR051022">
    <property type="entry name" value="Notch_Cell-Fate_Det"/>
</dbReference>
<feature type="disulfide bond" evidence="5">
    <location>
        <begin position="118"/>
        <end position="127"/>
    </location>
</feature>
<evidence type="ECO:0000259" key="8">
    <source>
        <dbReference type="PROSITE" id="PS50026"/>
    </source>
</evidence>
<dbReference type="Pfam" id="PF01436">
    <property type="entry name" value="NHL"/>
    <property type="match status" value="1"/>
</dbReference>
<feature type="disulfide bond" evidence="5">
    <location>
        <begin position="99"/>
        <end position="116"/>
    </location>
</feature>
<dbReference type="SMART" id="SM00181">
    <property type="entry name" value="EGF"/>
    <property type="match status" value="3"/>
</dbReference>
<evidence type="ECO:0000313" key="11">
    <source>
        <dbReference type="Proteomes" id="UP000663828"/>
    </source>
</evidence>
<keyword evidence="2" id="KW-0732">Signal</keyword>
<feature type="disulfide bond" evidence="5">
    <location>
        <begin position="156"/>
        <end position="165"/>
    </location>
</feature>
<keyword evidence="7" id="KW-0472">Membrane</keyword>
<dbReference type="OrthoDB" id="283575at2759"/>
<dbReference type="SUPFAM" id="SSF57196">
    <property type="entry name" value="EGF/Laminin"/>
    <property type="match status" value="3"/>
</dbReference>
<comment type="caution">
    <text evidence="5">Lacks conserved residue(s) required for the propagation of feature annotation.</text>
</comment>
<name>A0A815JYU8_ADIRI</name>
<dbReference type="GO" id="GO:0005509">
    <property type="term" value="F:calcium ion binding"/>
    <property type="evidence" value="ECO:0007669"/>
    <property type="project" value="InterPro"/>
</dbReference>
<dbReference type="Gene3D" id="2.10.25.10">
    <property type="entry name" value="Laminin"/>
    <property type="match status" value="3"/>
</dbReference>
<accession>A0A815JYU8</accession>
<dbReference type="SMART" id="SM00179">
    <property type="entry name" value="EGF_CA"/>
    <property type="match status" value="2"/>
</dbReference>
<evidence type="ECO:0000313" key="9">
    <source>
        <dbReference type="EMBL" id="CAF1385769.1"/>
    </source>
</evidence>
<evidence type="ECO:0000256" key="4">
    <source>
        <dbReference type="ARBA" id="ARBA00023157"/>
    </source>
</evidence>
<sequence length="295" mass="33717">MRSGSSLNQLYHPHTVYFDSVGNLYVGDEWNFRVQIFRSGMNTCDQLRTTEKPSLTSVSSKYRDNSTSMFIVVDSCGTTTNIGQNCNISGTICAMQKPCPNNSKCIDLNNGHDYNCSCRIGFFGKQCQFIRSSCKLNTCLYGTCRPITNSTYDCTCSYGYEGTRCERKINYCWNITCYNRGVCRPLLGAYKCECLSGTAGEHCEKVTTKLYIYRVVAMSFAFIAILAMISVILFVIIMDVLRYFFGIDPIRRERERIRKARRAKRRKPVIQRFVYVNAKPLPKRTLSTIEEETSI</sequence>
<dbReference type="PANTHER" id="PTHR24049:SF22">
    <property type="entry name" value="DROSOPHILA CRUMBS HOMOLOG"/>
    <property type="match status" value="1"/>
</dbReference>
<dbReference type="InterPro" id="IPR001258">
    <property type="entry name" value="NHL_repeat"/>
</dbReference>
<dbReference type="PROSITE" id="PS01186">
    <property type="entry name" value="EGF_2"/>
    <property type="match status" value="2"/>
</dbReference>
<dbReference type="AlphaFoldDB" id="A0A815JYU8"/>
<evidence type="ECO:0000313" key="12">
    <source>
        <dbReference type="Proteomes" id="UP000663852"/>
    </source>
</evidence>
<keyword evidence="3" id="KW-0677">Repeat</keyword>
<dbReference type="PROSITE" id="PS00022">
    <property type="entry name" value="EGF_1"/>
    <property type="match status" value="3"/>
</dbReference>
<keyword evidence="4 5" id="KW-1015">Disulfide bond</keyword>
<keyword evidence="7" id="KW-1133">Transmembrane helix</keyword>
<dbReference type="Gene3D" id="2.40.10.500">
    <property type="match status" value="1"/>
</dbReference>
<proteinExistence type="predicted"/>
<dbReference type="PROSITE" id="PS50026">
    <property type="entry name" value="EGF_3"/>
    <property type="match status" value="3"/>
</dbReference>
<dbReference type="EMBL" id="CAJNOJ010000305">
    <property type="protein sequence ID" value="CAF1385769.1"/>
    <property type="molecule type" value="Genomic_DNA"/>
</dbReference>
<feature type="disulfide bond" evidence="5">
    <location>
        <begin position="194"/>
        <end position="203"/>
    </location>
</feature>
<evidence type="ECO:0000256" key="6">
    <source>
        <dbReference type="PROSITE-ProRule" id="PRU00504"/>
    </source>
</evidence>
<feature type="domain" description="EGF-like" evidence="8">
    <location>
        <begin position="89"/>
        <end position="128"/>
    </location>
</feature>
<feature type="transmembrane region" description="Helical" evidence="7">
    <location>
        <begin position="211"/>
        <end position="244"/>
    </location>
</feature>
<feature type="repeat" description="NHL" evidence="6">
    <location>
        <begin position="1"/>
        <end position="40"/>
    </location>
</feature>
<evidence type="ECO:0000256" key="7">
    <source>
        <dbReference type="SAM" id="Phobius"/>
    </source>
</evidence>
<evidence type="ECO:0000256" key="5">
    <source>
        <dbReference type="PROSITE-ProRule" id="PRU00076"/>
    </source>
</evidence>
<reference evidence="9" key="1">
    <citation type="submission" date="2021-02" db="EMBL/GenBank/DDBJ databases">
        <authorList>
            <person name="Nowell W R."/>
        </authorList>
    </citation>
    <scope>NUCLEOTIDE SEQUENCE</scope>
</reference>
<feature type="domain" description="EGF-like" evidence="8">
    <location>
        <begin position="168"/>
        <end position="204"/>
    </location>
</feature>
<comment type="caution">
    <text evidence="9">The sequence shown here is derived from an EMBL/GenBank/DDBJ whole genome shotgun (WGS) entry which is preliminary data.</text>
</comment>
<dbReference type="GO" id="GO:0045197">
    <property type="term" value="P:establishment or maintenance of epithelial cell apical/basal polarity"/>
    <property type="evidence" value="ECO:0007669"/>
    <property type="project" value="TreeGrafter"/>
</dbReference>
<evidence type="ECO:0000313" key="10">
    <source>
        <dbReference type="EMBL" id="CAF1594960.1"/>
    </source>
</evidence>
<gene>
    <name evidence="9" type="ORF">EDS130_LOCUS35190</name>
    <name evidence="10" type="ORF">XAT740_LOCUS46989</name>
</gene>
<dbReference type="PROSITE" id="PS51125">
    <property type="entry name" value="NHL"/>
    <property type="match status" value="1"/>
</dbReference>
<dbReference type="Proteomes" id="UP000663828">
    <property type="component" value="Unassembled WGS sequence"/>
</dbReference>
<organism evidence="9 12">
    <name type="scientific">Adineta ricciae</name>
    <name type="common">Rotifer</name>
    <dbReference type="NCBI Taxonomy" id="249248"/>
    <lineage>
        <taxon>Eukaryota</taxon>
        <taxon>Metazoa</taxon>
        <taxon>Spiralia</taxon>
        <taxon>Gnathifera</taxon>
        <taxon>Rotifera</taxon>
        <taxon>Eurotatoria</taxon>
        <taxon>Bdelloidea</taxon>
        <taxon>Adinetida</taxon>
        <taxon>Adinetidae</taxon>
        <taxon>Adineta</taxon>
    </lineage>
</organism>
<dbReference type="GO" id="GO:0005886">
    <property type="term" value="C:plasma membrane"/>
    <property type="evidence" value="ECO:0007669"/>
    <property type="project" value="TreeGrafter"/>
</dbReference>
<evidence type="ECO:0000256" key="1">
    <source>
        <dbReference type="ARBA" id="ARBA00022536"/>
    </source>
</evidence>
<dbReference type="CDD" id="cd00054">
    <property type="entry name" value="EGF_CA"/>
    <property type="match status" value="2"/>
</dbReference>
<dbReference type="GO" id="GO:0007157">
    <property type="term" value="P:heterophilic cell-cell adhesion via plasma membrane cell adhesion molecules"/>
    <property type="evidence" value="ECO:0007669"/>
    <property type="project" value="TreeGrafter"/>
</dbReference>
<dbReference type="EMBL" id="CAJNOR010006425">
    <property type="protein sequence ID" value="CAF1594960.1"/>
    <property type="molecule type" value="Genomic_DNA"/>
</dbReference>
<keyword evidence="11" id="KW-1185">Reference proteome</keyword>
<keyword evidence="7" id="KW-0812">Transmembrane</keyword>
<dbReference type="GO" id="GO:0032991">
    <property type="term" value="C:protein-containing complex"/>
    <property type="evidence" value="ECO:0007669"/>
    <property type="project" value="TreeGrafter"/>
</dbReference>
<dbReference type="InterPro" id="IPR001881">
    <property type="entry name" value="EGF-like_Ca-bd_dom"/>
</dbReference>